<evidence type="ECO:0000256" key="7">
    <source>
        <dbReference type="SAM" id="Phobius"/>
    </source>
</evidence>
<feature type="domain" description="Major facilitator superfamily (MFS) profile" evidence="8">
    <location>
        <begin position="37"/>
        <end position="466"/>
    </location>
</feature>
<feature type="transmembrane region" description="Helical" evidence="7">
    <location>
        <begin position="292"/>
        <end position="314"/>
    </location>
</feature>
<dbReference type="RefSeq" id="WP_109093079.1">
    <property type="nucleotide sequence ID" value="NZ_QETB01000001.1"/>
</dbReference>
<comment type="subcellular location">
    <subcellularLocation>
        <location evidence="1">Cell membrane</location>
        <topology evidence="1">Multi-pass membrane protein</topology>
    </subcellularLocation>
</comment>
<feature type="compositionally biased region" description="Low complexity" evidence="6">
    <location>
        <begin position="252"/>
        <end position="263"/>
    </location>
</feature>
<evidence type="ECO:0000256" key="1">
    <source>
        <dbReference type="ARBA" id="ARBA00004651"/>
    </source>
</evidence>
<dbReference type="InterPro" id="IPR036259">
    <property type="entry name" value="MFS_trans_sf"/>
</dbReference>
<evidence type="ECO:0000313" key="10">
    <source>
        <dbReference type="Proteomes" id="UP000245283"/>
    </source>
</evidence>
<sequence length="481" mass="49214">MSETTETAQRGEPTGTQVSDATPELPSPKERLWANKRYVTWLVSDTSKGLAGTLLNFAIPLLTLMVTNDPAQAGIIGGVGLAVQIVCTLSGGVLADRHSRIRLMVLGGLSGAIISAGFAAIAWLGNLTFTTLLVIEVLLAIRGGIFNSAGEAKLKSIVPAEALGRAQAANQGRDAALMIAGNPIGGFLLAIGGWMVGVAMCVAHLIAASTAWVLGRMGDLVASSKLQHNTESPTAKSSEHIVGCTAQDPDDASASSNAHASDSLPTPAKTGAFGEMKEAFAWLFSRPDLRNAMLIATIINLGQNAAITTAIYVLQQSGHTPVQIGTVSSTMGIVMLIGALIAPFLVQRVGAGILVAGGLVLLTVGVGGLTVAHSIAGIAVLLAASTVLTPALNSGLLGYFMVAVPTEMLGRATSAIGVLAMGAMPIAPLVAGFGLAWIGRTGTILLCAALCATSAAIALFSPSVRKIPKESGWTEHAERYE</sequence>
<dbReference type="AlphaFoldDB" id="A0A2V1KFJ9"/>
<feature type="transmembrane region" description="Helical" evidence="7">
    <location>
        <begin position="38"/>
        <end position="59"/>
    </location>
</feature>
<evidence type="ECO:0000256" key="5">
    <source>
        <dbReference type="ARBA" id="ARBA00023136"/>
    </source>
</evidence>
<evidence type="ECO:0000256" key="3">
    <source>
        <dbReference type="ARBA" id="ARBA00022692"/>
    </source>
</evidence>
<comment type="caution">
    <text evidence="9">The sequence shown here is derived from an EMBL/GenBank/DDBJ whole genome shotgun (WGS) entry which is preliminary data.</text>
</comment>
<gene>
    <name evidence="9" type="ORF">DD236_04185</name>
</gene>
<evidence type="ECO:0000256" key="2">
    <source>
        <dbReference type="ARBA" id="ARBA00022475"/>
    </source>
</evidence>
<evidence type="ECO:0000259" key="8">
    <source>
        <dbReference type="PROSITE" id="PS50850"/>
    </source>
</evidence>
<dbReference type="GO" id="GO:0022857">
    <property type="term" value="F:transmembrane transporter activity"/>
    <property type="evidence" value="ECO:0007669"/>
    <property type="project" value="InterPro"/>
</dbReference>
<dbReference type="Gene3D" id="1.20.1250.20">
    <property type="entry name" value="MFS general substrate transporter like domains"/>
    <property type="match status" value="1"/>
</dbReference>
<dbReference type="PANTHER" id="PTHR23513:SF6">
    <property type="entry name" value="MAJOR FACILITATOR SUPERFAMILY ASSOCIATED DOMAIN-CONTAINING PROTEIN"/>
    <property type="match status" value="1"/>
</dbReference>
<evidence type="ECO:0000256" key="6">
    <source>
        <dbReference type="SAM" id="MobiDB-lite"/>
    </source>
</evidence>
<dbReference type="GO" id="GO:0005886">
    <property type="term" value="C:plasma membrane"/>
    <property type="evidence" value="ECO:0007669"/>
    <property type="project" value="UniProtKB-SubCell"/>
</dbReference>
<feature type="region of interest" description="Disordered" evidence="6">
    <location>
        <begin position="230"/>
        <end position="270"/>
    </location>
</feature>
<feature type="transmembrane region" description="Helical" evidence="7">
    <location>
        <begin position="187"/>
        <end position="215"/>
    </location>
</feature>
<proteinExistence type="predicted"/>
<dbReference type="OrthoDB" id="4965946at2"/>
<organism evidence="9 10">
    <name type="scientific">Ancrocorticia populi</name>
    <dbReference type="NCBI Taxonomy" id="2175228"/>
    <lineage>
        <taxon>Bacteria</taxon>
        <taxon>Bacillati</taxon>
        <taxon>Actinomycetota</taxon>
        <taxon>Actinomycetes</taxon>
        <taxon>Actinomycetales</taxon>
        <taxon>Actinomycetaceae</taxon>
        <taxon>Ancrocorticia</taxon>
    </lineage>
</organism>
<feature type="transmembrane region" description="Helical" evidence="7">
    <location>
        <begin position="414"/>
        <end position="437"/>
    </location>
</feature>
<feature type="compositionally biased region" description="Polar residues" evidence="6">
    <location>
        <begin position="1"/>
        <end position="20"/>
    </location>
</feature>
<name>A0A2V1KFJ9_9ACTO</name>
<dbReference type="EMBL" id="QETB01000001">
    <property type="protein sequence ID" value="PWF27584.1"/>
    <property type="molecule type" value="Genomic_DNA"/>
</dbReference>
<feature type="transmembrane region" description="Helical" evidence="7">
    <location>
        <begin position="378"/>
        <end position="402"/>
    </location>
</feature>
<keyword evidence="3 7" id="KW-0812">Transmembrane</keyword>
<evidence type="ECO:0000313" key="9">
    <source>
        <dbReference type="EMBL" id="PWF27584.1"/>
    </source>
</evidence>
<reference evidence="10" key="1">
    <citation type="submission" date="2018-05" db="EMBL/GenBank/DDBJ databases">
        <authorList>
            <person name="Li Y."/>
        </authorList>
    </citation>
    <scope>NUCLEOTIDE SEQUENCE [LARGE SCALE GENOMIC DNA]</scope>
    <source>
        <strain evidence="10">sk1b4</strain>
    </source>
</reference>
<keyword evidence="5 7" id="KW-0472">Membrane</keyword>
<feature type="transmembrane region" description="Helical" evidence="7">
    <location>
        <begin position="326"/>
        <end position="346"/>
    </location>
</feature>
<keyword evidence="2" id="KW-1003">Cell membrane</keyword>
<feature type="transmembrane region" description="Helical" evidence="7">
    <location>
        <begin position="443"/>
        <end position="461"/>
    </location>
</feature>
<keyword evidence="4 7" id="KW-1133">Transmembrane helix</keyword>
<dbReference type="Pfam" id="PF07690">
    <property type="entry name" value="MFS_1"/>
    <property type="match status" value="2"/>
</dbReference>
<feature type="region of interest" description="Disordered" evidence="6">
    <location>
        <begin position="1"/>
        <end position="27"/>
    </location>
</feature>
<protein>
    <submittedName>
        <fullName evidence="9">MFS transporter</fullName>
    </submittedName>
</protein>
<dbReference type="PROSITE" id="PS50850">
    <property type="entry name" value="MFS"/>
    <property type="match status" value="1"/>
</dbReference>
<dbReference type="InterPro" id="IPR011701">
    <property type="entry name" value="MFS"/>
</dbReference>
<dbReference type="PANTHER" id="PTHR23513">
    <property type="entry name" value="INTEGRAL MEMBRANE EFFLUX PROTEIN-RELATED"/>
    <property type="match status" value="1"/>
</dbReference>
<evidence type="ECO:0000256" key="4">
    <source>
        <dbReference type="ARBA" id="ARBA00022989"/>
    </source>
</evidence>
<dbReference type="SUPFAM" id="SSF103473">
    <property type="entry name" value="MFS general substrate transporter"/>
    <property type="match status" value="1"/>
</dbReference>
<keyword evidence="10" id="KW-1185">Reference proteome</keyword>
<feature type="transmembrane region" description="Helical" evidence="7">
    <location>
        <begin position="353"/>
        <end position="372"/>
    </location>
</feature>
<dbReference type="Proteomes" id="UP000245283">
    <property type="component" value="Unassembled WGS sequence"/>
</dbReference>
<feature type="transmembrane region" description="Helical" evidence="7">
    <location>
        <begin position="103"/>
        <end position="124"/>
    </location>
</feature>
<feature type="transmembrane region" description="Helical" evidence="7">
    <location>
        <begin position="71"/>
        <end position="91"/>
    </location>
</feature>
<dbReference type="CDD" id="cd06173">
    <property type="entry name" value="MFS_MefA_like"/>
    <property type="match status" value="1"/>
</dbReference>
<accession>A0A2V1KFJ9</accession>
<dbReference type="InterPro" id="IPR020846">
    <property type="entry name" value="MFS_dom"/>
</dbReference>